<feature type="domain" description="Zn(2)-C6 fungal-type" evidence="8">
    <location>
        <begin position="4"/>
        <end position="29"/>
    </location>
</feature>
<dbReference type="GO" id="GO:0045944">
    <property type="term" value="P:positive regulation of transcription by RNA polymerase II"/>
    <property type="evidence" value="ECO:0007669"/>
    <property type="project" value="TreeGrafter"/>
</dbReference>
<keyword evidence="2" id="KW-0862">Zinc</keyword>
<dbReference type="PROSITE" id="PS50048">
    <property type="entry name" value="ZN2_CY6_FUNGAL_2"/>
    <property type="match status" value="1"/>
</dbReference>
<dbReference type="GO" id="GO:0005634">
    <property type="term" value="C:nucleus"/>
    <property type="evidence" value="ECO:0007669"/>
    <property type="project" value="UniProtKB-SubCell"/>
</dbReference>
<dbReference type="GO" id="GO:0008270">
    <property type="term" value="F:zinc ion binding"/>
    <property type="evidence" value="ECO:0007669"/>
    <property type="project" value="InterPro"/>
</dbReference>
<feature type="region of interest" description="Disordered" evidence="7">
    <location>
        <begin position="28"/>
        <end position="89"/>
    </location>
</feature>
<dbReference type="Proteomes" id="UP000014074">
    <property type="component" value="Unassembled WGS sequence"/>
</dbReference>
<dbReference type="EMBL" id="KB932955">
    <property type="protein sequence ID" value="EOO01889.1"/>
    <property type="molecule type" value="Genomic_DNA"/>
</dbReference>
<dbReference type="HOGENOM" id="CLU_014924_2_0_1"/>
<dbReference type="SUPFAM" id="SSF57701">
    <property type="entry name" value="Zn2/Cys6 DNA-binding domain"/>
    <property type="match status" value="1"/>
</dbReference>
<organism evidence="9 10">
    <name type="scientific">Phaeoacremonium minimum (strain UCR-PA7)</name>
    <name type="common">Esca disease fungus</name>
    <name type="synonym">Togninia minima</name>
    <dbReference type="NCBI Taxonomy" id="1286976"/>
    <lineage>
        <taxon>Eukaryota</taxon>
        <taxon>Fungi</taxon>
        <taxon>Dikarya</taxon>
        <taxon>Ascomycota</taxon>
        <taxon>Pezizomycotina</taxon>
        <taxon>Sordariomycetes</taxon>
        <taxon>Sordariomycetidae</taxon>
        <taxon>Togniniales</taxon>
        <taxon>Togniniaceae</taxon>
        <taxon>Phaeoacremonium</taxon>
    </lineage>
</organism>
<keyword evidence="5" id="KW-0804">Transcription</keyword>
<dbReference type="InterPro" id="IPR036864">
    <property type="entry name" value="Zn2-C6_fun-type_DNA-bd_sf"/>
</dbReference>
<dbReference type="Pfam" id="PF11951">
    <property type="entry name" value="Fungal_trans_2"/>
    <property type="match status" value="1"/>
</dbReference>
<evidence type="ECO:0000256" key="3">
    <source>
        <dbReference type="ARBA" id="ARBA00023015"/>
    </source>
</evidence>
<evidence type="ECO:0000259" key="8">
    <source>
        <dbReference type="PROSITE" id="PS50048"/>
    </source>
</evidence>
<evidence type="ECO:0000256" key="4">
    <source>
        <dbReference type="ARBA" id="ARBA00023125"/>
    </source>
</evidence>
<evidence type="ECO:0000256" key="1">
    <source>
        <dbReference type="ARBA" id="ARBA00004123"/>
    </source>
</evidence>
<keyword evidence="6" id="KW-0539">Nucleus</keyword>
<name>R8BRD6_PHAM7</name>
<dbReference type="eggNOG" id="ENOG502S9U8">
    <property type="taxonomic scope" value="Eukaryota"/>
</dbReference>
<keyword evidence="10" id="KW-1185">Reference proteome</keyword>
<proteinExistence type="predicted"/>
<dbReference type="CDD" id="cd12148">
    <property type="entry name" value="fungal_TF_MHR"/>
    <property type="match status" value="1"/>
</dbReference>
<dbReference type="PANTHER" id="PTHR37534:SF15">
    <property type="entry name" value="ZN(II)2CYS6 TRANSCRIPTION FACTOR (EUROFUNG)"/>
    <property type="match status" value="1"/>
</dbReference>
<reference evidence="10" key="1">
    <citation type="journal article" date="2013" name="Genome Announc.">
        <title>Draft genome sequence of the ascomycete Phaeoacremonium aleophilum strain UCR-PA7, a causal agent of the esca disease complex in grapevines.</title>
        <authorList>
            <person name="Blanco-Ulate B."/>
            <person name="Rolshausen P."/>
            <person name="Cantu D."/>
        </authorList>
    </citation>
    <scope>NUCLEOTIDE SEQUENCE [LARGE SCALE GENOMIC DNA]</scope>
    <source>
        <strain evidence="10">UCR-PA7</strain>
    </source>
</reference>
<evidence type="ECO:0000313" key="10">
    <source>
        <dbReference type="Proteomes" id="UP000014074"/>
    </source>
</evidence>
<keyword evidence="4" id="KW-0238">DNA-binding</keyword>
<dbReference type="GO" id="GO:0000981">
    <property type="term" value="F:DNA-binding transcription factor activity, RNA polymerase II-specific"/>
    <property type="evidence" value="ECO:0007669"/>
    <property type="project" value="InterPro"/>
</dbReference>
<dbReference type="InterPro" id="IPR021858">
    <property type="entry name" value="Fun_TF"/>
</dbReference>
<dbReference type="AlphaFoldDB" id="R8BRD6"/>
<evidence type="ECO:0000256" key="6">
    <source>
        <dbReference type="ARBA" id="ARBA00023242"/>
    </source>
</evidence>
<dbReference type="RefSeq" id="XP_007913392.1">
    <property type="nucleotide sequence ID" value="XM_007915201.1"/>
</dbReference>
<sequence length="616" mass="67725">MTFKEKKKKCDEERPQCSRCAERGLDCNYEPVKPRQRRKRDSAASTTTASKLALNSSHDLVAPGSGDSPDSDDSGYDFHHHNPHGHSQVFGDEVYESDLLSPLQSPFDTVSLLSYPLAELSTLSPIGSVACDLPADFDEDETAEEVTSHAVVHHGSKLPDLAMIAPCPTGSPLLEFCVPAFSEFSDRPNRRALVDHFCNVLSHLIVFREESGNPFQQLVLPLSQKSSPVMNAIYALASAHLEYRGVENGEKSLYFHNQAIQGLARLIEREGKVNRNELLAAIMLIVYYEVLVQKGRSNIVEGHLKGALAIMSSSPEPTDPTAIFLERAFRFYDVIAALSFGTAPLSTAPAAGCLLPFPPLGAPAVSALSNVDTLLGMATTLWPIIHRLSGLSSLKSELENAVGTGQMSSKIAVLRTELETTSDAIEVALRQWQPCLPSEFSPDDAVECIAKAHAKQAEAAKDSESPEKARLHSIFNNAMAYRHSAFVYLYRTIYGYSRSSPLVQSHAHAALVHCAATCSYEGPMSALLWPLFVAACEAATAEDRELARDAFVRIEKRQGMMNIERAWDIVREVWRRTDMSEKDSLLADVTCRERDGKSADLWRRVSEDMGVNIVFG</sequence>
<protein>
    <submittedName>
        <fullName evidence="9">Putative fungal zn binuclear cluster domain containing protein</fullName>
    </submittedName>
</protein>
<evidence type="ECO:0000256" key="7">
    <source>
        <dbReference type="SAM" id="MobiDB-lite"/>
    </source>
</evidence>
<dbReference type="GO" id="GO:0000976">
    <property type="term" value="F:transcription cis-regulatory region binding"/>
    <property type="evidence" value="ECO:0007669"/>
    <property type="project" value="TreeGrafter"/>
</dbReference>
<dbReference type="KEGG" id="tmn:UCRPA7_2621"/>
<gene>
    <name evidence="9" type="ORF">UCRPA7_2621</name>
</gene>
<evidence type="ECO:0000256" key="2">
    <source>
        <dbReference type="ARBA" id="ARBA00022833"/>
    </source>
</evidence>
<dbReference type="Gene3D" id="4.10.240.10">
    <property type="entry name" value="Zn(2)-C6 fungal-type DNA-binding domain"/>
    <property type="match status" value="1"/>
</dbReference>
<accession>R8BRD6</accession>
<dbReference type="Pfam" id="PF00172">
    <property type="entry name" value="Zn_clus"/>
    <property type="match status" value="1"/>
</dbReference>
<evidence type="ECO:0000256" key="5">
    <source>
        <dbReference type="ARBA" id="ARBA00023163"/>
    </source>
</evidence>
<dbReference type="OrthoDB" id="25818at2759"/>
<dbReference type="PANTHER" id="PTHR37534">
    <property type="entry name" value="TRANSCRIPTIONAL ACTIVATOR PROTEIN UGA3"/>
    <property type="match status" value="1"/>
</dbReference>
<keyword evidence="3" id="KW-0805">Transcription regulation</keyword>
<dbReference type="GeneID" id="19322889"/>
<evidence type="ECO:0000313" key="9">
    <source>
        <dbReference type="EMBL" id="EOO01889.1"/>
    </source>
</evidence>
<comment type="subcellular location">
    <subcellularLocation>
        <location evidence="1">Nucleus</location>
    </subcellularLocation>
</comment>
<dbReference type="InterPro" id="IPR001138">
    <property type="entry name" value="Zn2Cys6_DnaBD"/>
</dbReference>